<dbReference type="STRING" id="1555241.A0A4P9X5R8"/>
<feature type="region of interest" description="Disordered" evidence="6">
    <location>
        <begin position="1"/>
        <end position="30"/>
    </location>
</feature>
<dbReference type="OrthoDB" id="532500at2759"/>
<feature type="region of interest" description="Disordered" evidence="6">
    <location>
        <begin position="541"/>
        <end position="560"/>
    </location>
</feature>
<protein>
    <recommendedName>
        <fullName evidence="9">RNA polymerase I associated factor, A49-like protein</fullName>
    </recommendedName>
</protein>
<keyword evidence="3" id="KW-0240">DNA-directed RNA polymerase</keyword>
<accession>A0A4P9X5R8</accession>
<reference evidence="8" key="1">
    <citation type="journal article" date="2018" name="Nat. Microbiol.">
        <title>Leveraging single-cell genomics to expand the fungal tree of life.</title>
        <authorList>
            <person name="Ahrendt S.R."/>
            <person name="Quandt C.A."/>
            <person name="Ciobanu D."/>
            <person name="Clum A."/>
            <person name="Salamov A."/>
            <person name="Andreopoulos B."/>
            <person name="Cheng J.F."/>
            <person name="Woyke T."/>
            <person name="Pelin A."/>
            <person name="Henrissat B."/>
            <person name="Reynolds N.K."/>
            <person name="Benny G.L."/>
            <person name="Smith M.E."/>
            <person name="James T.Y."/>
            <person name="Grigoriev I.V."/>
        </authorList>
    </citation>
    <scope>NUCLEOTIDE SEQUENCE [LARGE SCALE GENOMIC DNA]</scope>
    <source>
        <strain evidence="8">ATCC 52028</strain>
    </source>
</reference>
<feature type="region of interest" description="Disordered" evidence="6">
    <location>
        <begin position="452"/>
        <end position="512"/>
    </location>
</feature>
<evidence type="ECO:0000256" key="3">
    <source>
        <dbReference type="ARBA" id="ARBA00022478"/>
    </source>
</evidence>
<evidence type="ECO:0000313" key="8">
    <source>
        <dbReference type="Proteomes" id="UP000274922"/>
    </source>
</evidence>
<comment type="subcellular location">
    <subcellularLocation>
        <location evidence="1">Nucleus</location>
        <location evidence="1">Nucleolus</location>
    </subcellularLocation>
</comment>
<dbReference type="PANTHER" id="PTHR14440">
    <property type="entry name" value="DNA-DIRECTED RNA POLYMERASE I SUBUNIT RPA49"/>
    <property type="match status" value="1"/>
</dbReference>
<dbReference type="GO" id="GO:0000428">
    <property type="term" value="C:DNA-directed RNA polymerase complex"/>
    <property type="evidence" value="ECO:0007669"/>
    <property type="project" value="UniProtKB-KW"/>
</dbReference>
<keyword evidence="5" id="KW-0539">Nucleus</keyword>
<sequence>MAADLKRRRGEATTASHQASTPAAEPTGAKPAALPQMAVKFAVDETFSQEAGTGPYLAYFPNLQSGSAAKHCVYDAAYAQTTDAQGSFWEQRHRLSAQAGAITFVADSHEDQVDDASAASAFRHVIGIYDKATGVVTLREAPTVTFRTALAADARATAAAETAYAVKSMATRNALGQEFGTRKRQKALETTERNRITTAPVANATHVDAAEALDAAVASQDRQREAEREREAALREHGVGIDADGGVDHDTVSLLAVLPPRDPHADTPAGVYQLGDLITGDEWNGLDVQPLLELADTEPATITAALAPLTPTAGLVGRFRDCLEESRDPDRLRVLLYLGYLMRMLTMRLGLISPKVLATTLGATSEPLVAMLRQRFTEKQVARGAEHQGMTEHTRQKLLFHLMTLILILDDFQVDLSKLAGELKLPQNKVGLLCRTLGCTLDRVRGTRMAVLKRRPRAYLPHTPTRQHPTPPARRYSSPPPPSRHPEAAPSSLVAPTPPVATSISDLCGTSPRRQDLREAARGAGFRMVAPALVGHPGSAMPAATAGMPGTSQPAPPAAAMSASITPAATVGSMPTASMPPAAASPSAVLAAAGPREGLFRRWIPQPGMATQSAQPLTGEHAVKLLLMVAQAAATAPPTAPPLFEAVLVDQPVDQTMFVFESDPKEPAIPHDGYGWLDDEMHLVSRHGGRELEIWTHVSGFAAGERLTSM</sequence>
<dbReference type="Pfam" id="PF06870">
    <property type="entry name" value="RNA_pol_I_A49"/>
    <property type="match status" value="1"/>
</dbReference>
<evidence type="ECO:0000256" key="4">
    <source>
        <dbReference type="ARBA" id="ARBA00023163"/>
    </source>
</evidence>
<evidence type="ECO:0000313" key="7">
    <source>
        <dbReference type="EMBL" id="RKP00350.1"/>
    </source>
</evidence>
<evidence type="ECO:0000256" key="6">
    <source>
        <dbReference type="SAM" id="MobiDB-lite"/>
    </source>
</evidence>
<evidence type="ECO:0000256" key="5">
    <source>
        <dbReference type="ARBA" id="ARBA00023242"/>
    </source>
</evidence>
<name>A0A4P9X5R8_9FUNG</name>
<organism evidence="7 8">
    <name type="scientific">Caulochytrium protostelioides</name>
    <dbReference type="NCBI Taxonomy" id="1555241"/>
    <lineage>
        <taxon>Eukaryota</taxon>
        <taxon>Fungi</taxon>
        <taxon>Fungi incertae sedis</taxon>
        <taxon>Chytridiomycota</taxon>
        <taxon>Chytridiomycota incertae sedis</taxon>
        <taxon>Chytridiomycetes</taxon>
        <taxon>Caulochytriales</taxon>
        <taxon>Caulochytriaceae</taxon>
        <taxon>Caulochytrium</taxon>
    </lineage>
</organism>
<dbReference type="Proteomes" id="UP000274922">
    <property type="component" value="Unassembled WGS sequence"/>
</dbReference>
<dbReference type="EMBL" id="ML014221">
    <property type="protein sequence ID" value="RKP00350.1"/>
    <property type="molecule type" value="Genomic_DNA"/>
</dbReference>
<dbReference type="AlphaFoldDB" id="A0A4P9X5R8"/>
<evidence type="ECO:0000256" key="2">
    <source>
        <dbReference type="ARBA" id="ARBA00009430"/>
    </source>
</evidence>
<proteinExistence type="inferred from homology"/>
<gene>
    <name evidence="7" type="ORF">CXG81DRAFT_19683</name>
</gene>
<keyword evidence="4" id="KW-0804">Transcription</keyword>
<evidence type="ECO:0000256" key="1">
    <source>
        <dbReference type="ARBA" id="ARBA00004604"/>
    </source>
</evidence>
<dbReference type="GO" id="GO:0003677">
    <property type="term" value="F:DNA binding"/>
    <property type="evidence" value="ECO:0007669"/>
    <property type="project" value="InterPro"/>
</dbReference>
<evidence type="ECO:0008006" key="9">
    <source>
        <dbReference type="Google" id="ProtNLM"/>
    </source>
</evidence>
<dbReference type="GO" id="GO:0006351">
    <property type="term" value="P:DNA-templated transcription"/>
    <property type="evidence" value="ECO:0007669"/>
    <property type="project" value="InterPro"/>
</dbReference>
<comment type="similarity">
    <text evidence="2">Belongs to the eukaryotic RPA49/POLR1E RNA polymerase subunit family.</text>
</comment>
<dbReference type="InterPro" id="IPR009668">
    <property type="entry name" value="RNA_pol-assoc_fac_A49-like"/>
</dbReference>
<feature type="compositionally biased region" description="Low complexity" evidence="6">
    <location>
        <begin position="461"/>
        <end position="477"/>
    </location>
</feature>
<dbReference type="GO" id="GO:0005730">
    <property type="term" value="C:nucleolus"/>
    <property type="evidence" value="ECO:0007669"/>
    <property type="project" value="UniProtKB-SubCell"/>
</dbReference>
<keyword evidence="8" id="KW-1185">Reference proteome</keyword>